<accession>A0ABS7CAF3</accession>
<comment type="caution">
    <text evidence="1">The sequence shown here is derived from an EMBL/GenBank/DDBJ whole genome shotgun (WGS) entry which is preliminary data.</text>
</comment>
<sequence length="105" mass="11981">MNTNIEVTENGLYLVLEVTEQLDVRLLHFGSSPYDASSIDESQKPGFRLMELQLTGEDRAEYHGRTHRASFPGLRMQYETHRDYFGGPGRKLEIVLRDPVTALKA</sequence>
<proteinExistence type="predicted"/>
<evidence type="ECO:0000313" key="2">
    <source>
        <dbReference type="Proteomes" id="UP001519887"/>
    </source>
</evidence>
<reference evidence="1 2" key="1">
    <citation type="submission" date="2021-07" db="EMBL/GenBank/DDBJ databases">
        <title>Paenibacillus radiodurans sp. nov., isolated from the southeastern edge of Tengger Desert.</title>
        <authorList>
            <person name="Zhang G."/>
        </authorList>
    </citation>
    <scope>NUCLEOTIDE SEQUENCE [LARGE SCALE GENOMIC DNA]</scope>
    <source>
        <strain evidence="1 2">CCM 7311</strain>
    </source>
</reference>
<gene>
    <name evidence="1" type="ORF">K0U00_28015</name>
</gene>
<protein>
    <submittedName>
        <fullName evidence="1">Alpha-galactosidase</fullName>
    </submittedName>
</protein>
<feature type="non-terminal residue" evidence="1">
    <location>
        <position position="105"/>
    </location>
</feature>
<keyword evidence="2" id="KW-1185">Reference proteome</keyword>
<dbReference type="Proteomes" id="UP001519887">
    <property type="component" value="Unassembled WGS sequence"/>
</dbReference>
<evidence type="ECO:0000313" key="1">
    <source>
        <dbReference type="EMBL" id="MBW7457892.1"/>
    </source>
</evidence>
<organism evidence="1 2">
    <name type="scientific">Paenibacillus sepulcri</name>
    <dbReference type="NCBI Taxonomy" id="359917"/>
    <lineage>
        <taxon>Bacteria</taxon>
        <taxon>Bacillati</taxon>
        <taxon>Bacillota</taxon>
        <taxon>Bacilli</taxon>
        <taxon>Bacillales</taxon>
        <taxon>Paenibacillaceae</taxon>
        <taxon>Paenibacillus</taxon>
    </lineage>
</organism>
<dbReference type="EMBL" id="JAHZIK010000999">
    <property type="protein sequence ID" value="MBW7457892.1"/>
    <property type="molecule type" value="Genomic_DNA"/>
</dbReference>
<name>A0ABS7CAF3_9BACL</name>